<dbReference type="Proteomes" id="UP000294841">
    <property type="component" value="Unassembled WGS sequence"/>
</dbReference>
<dbReference type="Pfam" id="PF02395">
    <property type="entry name" value="Peptidase_S6"/>
    <property type="match status" value="1"/>
</dbReference>
<keyword evidence="12" id="KW-0720">Serine protease</keyword>
<dbReference type="InterPro" id="IPR004899">
    <property type="entry name" value="Pertactin_central"/>
</dbReference>
<evidence type="ECO:0000313" key="24">
    <source>
        <dbReference type="Proteomes" id="UP000294841"/>
    </source>
</evidence>
<gene>
    <name evidence="23" type="ORF">EV697_105116</name>
</gene>
<dbReference type="InterPro" id="IPR000710">
    <property type="entry name" value="Peptidase_S6"/>
</dbReference>
<evidence type="ECO:0000259" key="22">
    <source>
        <dbReference type="PROSITE" id="PS51691"/>
    </source>
</evidence>
<name>A0A4R2MTX3_9PAST</name>
<dbReference type="SMART" id="SM00869">
    <property type="entry name" value="Autotransporter"/>
    <property type="match status" value="1"/>
</dbReference>
<dbReference type="InterPro" id="IPR036709">
    <property type="entry name" value="Autotransporte_beta_dom_sf"/>
</dbReference>
<dbReference type="GO" id="GO:0009279">
    <property type="term" value="C:cell outer membrane"/>
    <property type="evidence" value="ECO:0007669"/>
    <property type="project" value="UniProtKB-SubCell"/>
</dbReference>
<comment type="caution">
    <text evidence="23">The sequence shown here is derived from an EMBL/GenBank/DDBJ whole genome shotgun (WGS) entry which is preliminary data.</text>
</comment>
<keyword evidence="5" id="KW-1134">Transmembrane beta strand</keyword>
<accession>A0A4R2MTX3</accession>
<evidence type="ECO:0000256" key="19">
    <source>
        <dbReference type="ARBA" id="ARBA00038992"/>
    </source>
</evidence>
<evidence type="ECO:0000256" key="13">
    <source>
        <dbReference type="ARBA" id="ARBA00023026"/>
    </source>
</evidence>
<reference evidence="23 24" key="1">
    <citation type="submission" date="2019-03" db="EMBL/GenBank/DDBJ databases">
        <title>Genomic Encyclopedia of Type Strains, Phase IV (KMG-IV): sequencing the most valuable type-strain genomes for metagenomic binning, comparative biology and taxonomic classification.</title>
        <authorList>
            <person name="Goeker M."/>
        </authorList>
    </citation>
    <scope>NUCLEOTIDE SEQUENCE [LARGE SCALE GENOMIC DNA]</scope>
    <source>
        <strain evidence="23 24">DSM 28231</strain>
    </source>
</reference>
<evidence type="ECO:0000256" key="12">
    <source>
        <dbReference type="ARBA" id="ARBA00022825"/>
    </source>
</evidence>
<evidence type="ECO:0000256" key="3">
    <source>
        <dbReference type="ARBA" id="ARBA00004571"/>
    </source>
</evidence>
<keyword evidence="16" id="KW-0998">Cell outer membrane</keyword>
<evidence type="ECO:0000256" key="9">
    <source>
        <dbReference type="ARBA" id="ARBA00022729"/>
    </source>
</evidence>
<dbReference type="GO" id="GO:0009986">
    <property type="term" value="C:cell surface"/>
    <property type="evidence" value="ECO:0007669"/>
    <property type="project" value="UniProtKB-SubCell"/>
</dbReference>
<keyword evidence="8" id="KW-0812">Transmembrane</keyword>
<evidence type="ECO:0000256" key="7">
    <source>
        <dbReference type="ARBA" id="ARBA00022670"/>
    </source>
</evidence>
<comment type="function">
    <text evidence="18">Virulence factor; cleaves host immunoglobulin A producing intact Fc and Fab fragments.</text>
</comment>
<keyword evidence="7" id="KW-0645">Protease</keyword>
<dbReference type="GO" id="GO:0005576">
    <property type="term" value="C:extracellular region"/>
    <property type="evidence" value="ECO:0007669"/>
    <property type="project" value="UniProtKB-SubCell"/>
</dbReference>
<dbReference type="GO" id="GO:0006508">
    <property type="term" value="P:proteolysis"/>
    <property type="evidence" value="ECO:0007669"/>
    <property type="project" value="UniProtKB-KW"/>
</dbReference>
<evidence type="ECO:0000256" key="15">
    <source>
        <dbReference type="ARBA" id="ARBA00023145"/>
    </source>
</evidence>
<evidence type="ECO:0000313" key="23">
    <source>
        <dbReference type="EMBL" id="TCP12004.1"/>
    </source>
</evidence>
<evidence type="ECO:0000256" key="2">
    <source>
        <dbReference type="ARBA" id="ARBA00004418"/>
    </source>
</evidence>
<keyword evidence="13" id="KW-0843">Virulence</keyword>
<protein>
    <recommendedName>
        <fullName evidence="20">Immunoglobulin A1 protease autotransporter</fullName>
        <ecNumber evidence="19">3.4.21.72</ecNumber>
    </recommendedName>
</protein>
<dbReference type="InterPro" id="IPR011050">
    <property type="entry name" value="Pectin_lyase_fold/virulence"/>
</dbReference>
<keyword evidence="24" id="KW-1185">Reference proteome</keyword>
<evidence type="ECO:0000256" key="16">
    <source>
        <dbReference type="ARBA" id="ARBA00023237"/>
    </source>
</evidence>
<dbReference type="InterPro" id="IPR050909">
    <property type="entry name" value="Bact_Autotransporter_VF"/>
</dbReference>
<dbReference type="SMR" id="A0A4R2MTX3"/>
<dbReference type="SUPFAM" id="SSF103515">
    <property type="entry name" value="Autotransporter"/>
    <property type="match status" value="1"/>
</dbReference>
<dbReference type="Pfam" id="PF24077">
    <property type="entry name" value="IgA0_D2"/>
    <property type="match status" value="1"/>
</dbReference>
<dbReference type="PANTHER" id="PTHR12338:SF10">
    <property type="entry name" value="ADHESION AND PENETRATION PROTEIN AUTOTRANSPORTER"/>
    <property type="match status" value="1"/>
</dbReference>
<dbReference type="PANTHER" id="PTHR12338">
    <property type="entry name" value="AUTOTRANSPORTER"/>
    <property type="match status" value="1"/>
</dbReference>
<evidence type="ECO:0000256" key="10">
    <source>
        <dbReference type="ARBA" id="ARBA00022764"/>
    </source>
</evidence>
<evidence type="ECO:0000256" key="4">
    <source>
        <dbReference type="ARBA" id="ARBA00004613"/>
    </source>
</evidence>
<dbReference type="PROSITE" id="PS51691">
    <property type="entry name" value="PEPTIDASE_S6"/>
    <property type="match status" value="1"/>
</dbReference>
<keyword evidence="15" id="KW-0865">Zymogen</keyword>
<dbReference type="SUPFAM" id="SSF51126">
    <property type="entry name" value="Pectin lyase-like"/>
    <property type="match status" value="1"/>
</dbReference>
<evidence type="ECO:0000259" key="21">
    <source>
        <dbReference type="PROSITE" id="PS51208"/>
    </source>
</evidence>
<dbReference type="EC" id="3.4.21.72" evidence="19"/>
<keyword evidence="14" id="KW-0472">Membrane</keyword>
<dbReference type="GO" id="GO:0042597">
    <property type="term" value="C:periplasmic space"/>
    <property type="evidence" value="ECO:0007669"/>
    <property type="project" value="UniProtKB-SubCell"/>
</dbReference>
<feature type="domain" description="Peptidase S6" evidence="22">
    <location>
        <begin position="27"/>
        <end position="287"/>
    </location>
</feature>
<dbReference type="Gene3D" id="3.30.160.280">
    <property type="match status" value="1"/>
</dbReference>
<organism evidence="23 24">
    <name type="scientific">Bisgaardia hudsonensis</name>
    <dbReference type="NCBI Taxonomy" id="109472"/>
    <lineage>
        <taxon>Bacteria</taxon>
        <taxon>Pseudomonadati</taxon>
        <taxon>Pseudomonadota</taxon>
        <taxon>Gammaproteobacteria</taxon>
        <taxon>Pasteurellales</taxon>
        <taxon>Pasteurellaceae</taxon>
        <taxon>Bisgaardia</taxon>
    </lineage>
</organism>
<dbReference type="InterPro" id="IPR005546">
    <property type="entry name" value="Autotransporte_beta"/>
</dbReference>
<dbReference type="CDD" id="cd01343">
    <property type="entry name" value="PL1_Passenger_AT"/>
    <property type="match status" value="1"/>
</dbReference>
<evidence type="ECO:0000256" key="6">
    <source>
        <dbReference type="ARBA" id="ARBA00022525"/>
    </source>
</evidence>
<dbReference type="Gene3D" id="2.40.10.120">
    <property type="match status" value="1"/>
</dbReference>
<evidence type="ECO:0000256" key="8">
    <source>
        <dbReference type="ARBA" id="ARBA00022692"/>
    </source>
</evidence>
<dbReference type="Pfam" id="PF03212">
    <property type="entry name" value="Pertactin"/>
    <property type="match status" value="1"/>
</dbReference>
<evidence type="ECO:0000256" key="5">
    <source>
        <dbReference type="ARBA" id="ARBA00022452"/>
    </source>
</evidence>
<dbReference type="Pfam" id="PF24078">
    <property type="entry name" value="Beta-sol_PIC_HAP1_IgA0_2nd"/>
    <property type="match status" value="1"/>
</dbReference>
<comment type="subcellular location">
    <subcellularLocation>
        <location evidence="3">Cell outer membrane</location>
        <topology evidence="3">Multi-pass membrane protein</topology>
    </subcellularLocation>
    <subcellularLocation>
        <location evidence="1">Cell surface</location>
    </subcellularLocation>
    <subcellularLocation>
        <location evidence="2">Periplasm</location>
    </subcellularLocation>
    <subcellularLocation>
        <location evidence="4">Secreted</location>
    </subcellularLocation>
</comment>
<evidence type="ECO:0000256" key="14">
    <source>
        <dbReference type="ARBA" id="ARBA00023136"/>
    </source>
</evidence>
<evidence type="ECO:0000256" key="11">
    <source>
        <dbReference type="ARBA" id="ARBA00022801"/>
    </source>
</evidence>
<dbReference type="InterPro" id="IPR057069">
    <property type="entry name" value="IgA0_D2"/>
</dbReference>
<dbReference type="PRINTS" id="PR00921">
    <property type="entry name" value="IGASERPTASE"/>
</dbReference>
<keyword evidence="6" id="KW-0964">Secreted</keyword>
<keyword evidence="11" id="KW-0378">Hydrolase</keyword>
<dbReference type="EMBL" id="SLXI01000005">
    <property type="protein sequence ID" value="TCP12004.1"/>
    <property type="molecule type" value="Genomic_DNA"/>
</dbReference>
<evidence type="ECO:0000256" key="1">
    <source>
        <dbReference type="ARBA" id="ARBA00004241"/>
    </source>
</evidence>
<sequence>MGKNQKLKLTFIATFISLSISYPTFSSIVRDDVDYQYFRDFAENKGSFTVGARDIPVYNKNKELIGYALGNIPMPDFSSADRNNAVAAAIHAQYIISVKHNRGYSTTQFGGQGNNPDAHHYAYLITGRNNYPEGLNNLNDDYHLPRLHKLITEIVPSEETEYGIDGATYLDKDRFPIFARVGSGTQAIRDKQNNRTGLVGAYNYLTGGVPLRVTGRRFAWFDTGGSVFDDYYGPLVTYSTPGDSGSSMWVFDKEKQKWLHHSVLNFYAGDHGHANTGSITRKEWNNTIINSNIINIDNKSTYPLVWNATNNTSTITNEDTPISIDLYSQDLKDKKTDTAGPERLDFNHGKTIRFTGNKGTLTLNNNINQGAGALYFETDFDVTGTDINTLWQGAGIYIDEGKTVNWKLHNPQNDRLSKIGKGTLHINGIGKNLGDISVGDGIVILDQQPDQTGHKQAFNQLGIVSGRPTVILNSPDQLDPNNIYFGFRGGRLDINGNNLSFKYIQNVDEGAKIVNHNTDKIANLTITNRSLTNIEDLNIGDRVSANQDLYRWHKKQSGKPYDYFLPRNNRQSNHPYYPTNQTSNEYWEYLGDDLDEAKKIALERKNQKLLYSAFNGYFGEDNNQYPNGRMNINYNPDSNKHLLLISGGININGDLSIHRGKLVLSGRPTPHAYDHLNHKEVVIENDWINRTFNAKNIVISNDATLDIGRNVSNVNSNFSLHQNASANLGFISGTTPECIRSDLSGVINCGIKTLSSDTLSSLPITTINGNITLSDQSILKLGRAILTGSIQGTDNSETILNADSYWKMTENSTVGNLQLTKGSKIKLSHTSNSDISNKYNVLNISQLSGNGFFEYFTNLNANQGDRIIVSNQATGEHKLYVTDSGQEPKTDKLTLLTVKNFSQNAINLNVSLANPNESVDLGTYRYQLRHKDDSYVLSIAHKNGSGVTEEKYRIPKLIHQNGDVIFNEDKPIVEFKNGKNVHTEDKPTIEFKNGKSVQAEDKPTVEFKNGKSVQAEDKPTVEFKNGKSVQTEDKPTIEFKNGKSVHVENKPNVEFKNGKSVQAEDKPYLNFEILNLVQQDNIGKIPNTQQSEIISRYSNTGLSELSSQTHTLVNVNSTINKEVINNNAQDLNVWTNIQRSTLFSSSVNYREYQQSGNLIQLGIEKSLHNDIMIGGILSNAKISNIFDDNIVGKARLTQFTLYTKKIWDNQIISNIDISYGKSHNEINYKNRVSFNRNIFSIGSILGKSWKFNDFDIKPSLGIRYYHISKTNYNFDGAKISISPLDFVTYQIGLNINKSFIFNKLIIKPEYNLNFVDTLYKNINFKINNNRLNQQIGRYIENELGITTQYGQWNIKIHGSLLNGNEIKKQHTVGLKLSYNW</sequence>
<dbReference type="GO" id="GO:0004252">
    <property type="term" value="F:serine-type endopeptidase activity"/>
    <property type="evidence" value="ECO:0007669"/>
    <property type="project" value="InterPro"/>
</dbReference>
<dbReference type="InterPro" id="IPR057393">
    <property type="entry name" value="PIC_HAP1_IgA0_b-sol2"/>
</dbReference>
<keyword evidence="10" id="KW-0574">Periplasm</keyword>
<dbReference type="PROSITE" id="PS51208">
    <property type="entry name" value="AUTOTRANSPORTER"/>
    <property type="match status" value="1"/>
</dbReference>
<dbReference type="InterPro" id="IPR030396">
    <property type="entry name" value="Peptidase_S6_dom"/>
</dbReference>
<evidence type="ECO:0000256" key="17">
    <source>
        <dbReference type="ARBA" id="ARBA00035943"/>
    </source>
</evidence>
<dbReference type="OrthoDB" id="8610050at2"/>
<dbReference type="Gene3D" id="2.160.20.20">
    <property type="match status" value="2"/>
</dbReference>
<dbReference type="RefSeq" id="WP_132024347.1">
    <property type="nucleotide sequence ID" value="NZ_CP016605.1"/>
</dbReference>
<comment type="catalytic activity">
    <reaction evidence="17">
        <text>Cleavage of immunoglobulin A molecules at certain Pro-|-Xaa bonds in the hinge region. No small molecule substrates are known.</text>
        <dbReference type="EC" id="3.4.21.72"/>
    </reaction>
</comment>
<keyword evidence="9" id="KW-0732">Signal</keyword>
<dbReference type="InterPro" id="IPR012332">
    <property type="entry name" value="Autotransporter_pectin_lyase_C"/>
</dbReference>
<evidence type="ECO:0000256" key="20">
    <source>
        <dbReference type="ARBA" id="ARBA00040384"/>
    </source>
</evidence>
<proteinExistence type="predicted"/>
<feature type="domain" description="Autotransporter" evidence="21">
    <location>
        <begin position="1126"/>
        <end position="1380"/>
    </location>
</feature>
<evidence type="ECO:0000256" key="18">
    <source>
        <dbReference type="ARBA" id="ARBA00037031"/>
    </source>
</evidence>